<dbReference type="Gene3D" id="2.30.130.30">
    <property type="entry name" value="Hypothetical protein"/>
    <property type="match status" value="1"/>
</dbReference>
<name>A0A8K0GGR4_IGNLU</name>
<organism evidence="3 4">
    <name type="scientific">Ignelater luminosus</name>
    <name type="common">Cucubano</name>
    <name type="synonym">Pyrophorus luminosus</name>
    <dbReference type="NCBI Taxonomy" id="2038154"/>
    <lineage>
        <taxon>Eukaryota</taxon>
        <taxon>Metazoa</taxon>
        <taxon>Ecdysozoa</taxon>
        <taxon>Arthropoda</taxon>
        <taxon>Hexapoda</taxon>
        <taxon>Insecta</taxon>
        <taxon>Pterygota</taxon>
        <taxon>Neoptera</taxon>
        <taxon>Endopterygota</taxon>
        <taxon>Coleoptera</taxon>
        <taxon>Polyphaga</taxon>
        <taxon>Elateriformia</taxon>
        <taxon>Elateroidea</taxon>
        <taxon>Elateridae</taxon>
        <taxon>Agrypninae</taxon>
        <taxon>Pyrophorini</taxon>
        <taxon>Ignelater</taxon>
    </lineage>
</organism>
<protein>
    <recommendedName>
        <fullName evidence="2">ASCH domain-containing protein</fullName>
    </recommendedName>
</protein>
<feature type="domain" description="ASCH" evidence="2">
    <location>
        <begin position="400"/>
        <end position="490"/>
    </location>
</feature>
<dbReference type="SMART" id="SM01022">
    <property type="entry name" value="ASCH"/>
    <property type="match status" value="1"/>
</dbReference>
<dbReference type="SUPFAM" id="SSF88697">
    <property type="entry name" value="PUA domain-like"/>
    <property type="match status" value="1"/>
</dbReference>
<gene>
    <name evidence="3" type="ORF">ILUMI_06955</name>
</gene>
<dbReference type="OrthoDB" id="338816at2759"/>
<proteinExistence type="predicted"/>
<dbReference type="FunFam" id="2.30.130.30:FF:000006">
    <property type="entry name" value="Putative_zinc_finger_motif_-_C2HC5-type /ASCH_domain_containing_protein_-_putative"/>
    <property type="match status" value="1"/>
</dbReference>
<accession>A0A8K0GGR4</accession>
<dbReference type="GO" id="GO:0072344">
    <property type="term" value="P:rescue of stalled ribosome"/>
    <property type="evidence" value="ECO:0007669"/>
    <property type="project" value="InterPro"/>
</dbReference>
<dbReference type="Pfam" id="PF04266">
    <property type="entry name" value="ASCH"/>
    <property type="match status" value="1"/>
</dbReference>
<dbReference type="CDD" id="cd06554">
    <property type="entry name" value="ASCH_ASC-1_like"/>
    <property type="match status" value="1"/>
</dbReference>
<sequence length="542" mass="62278">MEEFIRSCLKPILSSEVDDEIIQYIKQMKVVDDFDEFIDNVIDRSNPEHERNYKELKNRLFGGSKKTALPASASQKTKHRNNSQRKDPTDAFPSLPNSKSRNETSQQKSNSKAAKHSRTSEQNKEQLTFASTSKTDVTGKQLEQGYLSKGKKTKYVNIESFDSTVGMKKGRHPCNCEARIHALINNCLKCGRIVCEQEGSGPCFFCDSMVCTNEELAVLESNSKQSDKLYNRLKEQKTSKEWKKAIEMRDKLIKADRSGDYKRAIYDDQSDYYAGGDKWKTDGNSAVPRIHKSRTDMKLALDFASRMVILTENEYAKNKENLLKGVNKLLDSTEERFPRNLFETSNDDIHDVSVEDDSKLWEKANEEQSHNRRSLITSKFSKIKVANDAFLSEIDRGLCLSMHQPWASLLVSGIKIHEGRTWYTEHRGRLWIHAAGREPQGSDILEIEKMYRAIYDDPDLLFPRKYPTSCLLGCVFVEDCLSQERYRELYPNGESDSPYVLICTNPMILPVFYPMQGQHKIFPLKKEVHNKAKEGILSAKWL</sequence>
<evidence type="ECO:0000256" key="1">
    <source>
        <dbReference type="SAM" id="MobiDB-lite"/>
    </source>
</evidence>
<keyword evidence="4" id="KW-1185">Reference proteome</keyword>
<dbReference type="EMBL" id="VTPC01002967">
    <property type="protein sequence ID" value="KAF2899219.1"/>
    <property type="molecule type" value="Genomic_DNA"/>
</dbReference>
<dbReference type="GO" id="GO:0005634">
    <property type="term" value="C:nucleus"/>
    <property type="evidence" value="ECO:0007669"/>
    <property type="project" value="InterPro"/>
</dbReference>
<dbReference type="InterPro" id="IPR015947">
    <property type="entry name" value="PUA-like_sf"/>
</dbReference>
<dbReference type="PANTHER" id="PTHR12963">
    <property type="entry name" value="THYROID RECEPTOR INTERACTING PROTEIN RELATED"/>
    <property type="match status" value="1"/>
</dbReference>
<evidence type="ECO:0000313" key="4">
    <source>
        <dbReference type="Proteomes" id="UP000801492"/>
    </source>
</evidence>
<dbReference type="Pfam" id="PF06221">
    <property type="entry name" value="zf-C2HC5"/>
    <property type="match status" value="1"/>
</dbReference>
<comment type="caution">
    <text evidence="3">The sequence shown here is derived from an EMBL/GenBank/DDBJ whole genome shotgun (WGS) entry which is preliminary data.</text>
</comment>
<reference evidence="3" key="1">
    <citation type="submission" date="2019-08" db="EMBL/GenBank/DDBJ databases">
        <title>The genome of the North American firefly Photinus pyralis.</title>
        <authorList>
            <consortium name="Photinus pyralis genome working group"/>
            <person name="Fallon T.R."/>
            <person name="Sander Lower S.E."/>
            <person name="Weng J.-K."/>
        </authorList>
    </citation>
    <scope>NUCLEOTIDE SEQUENCE</scope>
    <source>
        <strain evidence="3">TRF0915ILg1</strain>
        <tissue evidence="3">Whole body</tissue>
    </source>
</reference>
<dbReference type="Proteomes" id="UP000801492">
    <property type="component" value="Unassembled WGS sequence"/>
</dbReference>
<dbReference type="InterPro" id="IPR009349">
    <property type="entry name" value="TRIP4/RQT4_C2HC5_Znf"/>
</dbReference>
<evidence type="ECO:0000259" key="2">
    <source>
        <dbReference type="SMART" id="SM01022"/>
    </source>
</evidence>
<dbReference type="GO" id="GO:0008270">
    <property type="term" value="F:zinc ion binding"/>
    <property type="evidence" value="ECO:0007669"/>
    <property type="project" value="InterPro"/>
</dbReference>
<evidence type="ECO:0000313" key="3">
    <source>
        <dbReference type="EMBL" id="KAF2899219.1"/>
    </source>
</evidence>
<dbReference type="InterPro" id="IPR007374">
    <property type="entry name" value="ASCH_domain"/>
</dbReference>
<dbReference type="GO" id="GO:0180022">
    <property type="term" value="C:RQC-trigger complex"/>
    <property type="evidence" value="ECO:0007669"/>
    <property type="project" value="InterPro"/>
</dbReference>
<feature type="compositionally biased region" description="Polar residues" evidence="1">
    <location>
        <begin position="95"/>
        <end position="112"/>
    </location>
</feature>
<feature type="region of interest" description="Disordered" evidence="1">
    <location>
        <begin position="58"/>
        <end position="133"/>
    </location>
</feature>
<dbReference type="InterPro" id="IPR039128">
    <property type="entry name" value="TRIP4-like"/>
</dbReference>
<dbReference type="PANTHER" id="PTHR12963:SF4">
    <property type="entry name" value="ACTIVATING SIGNAL COINTEGRATOR 1"/>
    <property type="match status" value="1"/>
</dbReference>
<dbReference type="AlphaFoldDB" id="A0A8K0GGR4"/>